<dbReference type="InterPro" id="IPR003672">
    <property type="entry name" value="CobN/Mg_chltase"/>
</dbReference>
<dbReference type="CDD" id="cd10150">
    <property type="entry name" value="CobN_like"/>
    <property type="match status" value="1"/>
</dbReference>
<gene>
    <name evidence="5" type="primary">cobN</name>
    <name evidence="5" type="ORF">D8I35_17475</name>
</gene>
<dbReference type="PANTHER" id="PTHR44119">
    <property type="entry name" value="MAGNESIUM-CHELATASE SUBUNIT CHLH, CHLOROPLASTIC"/>
    <property type="match status" value="1"/>
</dbReference>
<reference evidence="5 6" key="1">
    <citation type="submission" date="2018-10" db="EMBL/GenBank/DDBJ databases">
        <title>Draft genome of Cortibacter populi DSM10536.</title>
        <authorList>
            <person name="Bernier A.-M."/>
            <person name="Bernard K."/>
        </authorList>
    </citation>
    <scope>NUCLEOTIDE SEQUENCE [LARGE SCALE GENOMIC DNA]</scope>
    <source>
        <strain evidence="5 6">DSM 105136</strain>
    </source>
</reference>
<dbReference type="Pfam" id="PF02514">
    <property type="entry name" value="CobN-Mg_chel"/>
    <property type="match status" value="1"/>
</dbReference>
<dbReference type="Proteomes" id="UP000278006">
    <property type="component" value="Unassembled WGS sequence"/>
</dbReference>
<evidence type="ECO:0000313" key="6">
    <source>
        <dbReference type="Proteomes" id="UP000278006"/>
    </source>
</evidence>
<dbReference type="OrthoDB" id="9757976at2"/>
<keyword evidence="2" id="KW-0472">Membrane</keyword>
<keyword evidence="6" id="KW-1185">Reference proteome</keyword>
<evidence type="ECO:0000256" key="1">
    <source>
        <dbReference type="SAM" id="MobiDB-lite"/>
    </source>
</evidence>
<dbReference type="EMBL" id="RDQO01000007">
    <property type="protein sequence ID" value="RMX03074.1"/>
    <property type="molecule type" value="Genomic_DNA"/>
</dbReference>
<dbReference type="PANTHER" id="PTHR44119:SF4">
    <property type="entry name" value="AEROBIC COBALTOCHELATASE SUBUNIT COBN"/>
    <property type="match status" value="1"/>
</dbReference>
<keyword evidence="2" id="KW-1133">Transmembrane helix</keyword>
<evidence type="ECO:0000313" key="5">
    <source>
        <dbReference type="EMBL" id="RMX03074.1"/>
    </source>
</evidence>
<accession>A0A3M6QJ18</accession>
<feature type="transmembrane region" description="Helical" evidence="2">
    <location>
        <begin position="1306"/>
        <end position="1324"/>
    </location>
</feature>
<proteinExistence type="predicted"/>
<feature type="domain" description="CobN/magnesium chelatase" evidence="4">
    <location>
        <begin position="143"/>
        <end position="1215"/>
    </location>
</feature>
<name>A0A3M6QJ18_9BURK</name>
<feature type="chain" id="PRO_5018048413" evidence="3">
    <location>
        <begin position="26"/>
        <end position="1333"/>
    </location>
</feature>
<feature type="region of interest" description="Disordered" evidence="1">
    <location>
        <begin position="1255"/>
        <end position="1283"/>
    </location>
</feature>
<keyword evidence="2" id="KW-0812">Transmembrane</keyword>
<sequence length="1333" mass="142739">MARLRRGTRVLLVLLALAAAWPALAQAVAQDAASAPGPLVQVLHNRFVSAEKFQRLQVFAEREGVRLRHFDVEGADDAALRQAIAEATLLVLDGPRPNDRAMLAERLEQLTPPVALPSLTIGGGAPQWTQLPAHAAAAMAALYSAGGAANFHRFFALARALQQREEPAPALLAAPERLPAAGFYHPRAPGVFASLDAYLAWAGAAPDGARTGRGRVAFLIHQGVVADLLTREIDELIARSEVAGLQAVAFWFDASDPMGLPGLLGQGHFDALVNLTHLQNGSARSRDFLALDVPVLQTLRFREGEAADWPQAPSGVAARTAAVFLAQPEGWGISDPLVISASTAGIEELLPAQADALIGKLQALVALRHTPPADKKLALMFWNYPAGEKNLGASNLNIPRSIVSIQAALAADGYAVGAPVAEAQVIAAGQRMLGALYGSVPLEGLLAEGMAATLPVADYERWLASLPAARQAELRRGGEAARHWAVREVGGQRQFIIPRWQLGHLLVMPQMPRGGAPGEHYHDTASAPDHLYMTAYLYLQQHHGAHALVHLGTHGTQEWLPGKDRGLAAADYPFLAVGDLPVFYPYIQDNVGEAIQAKRRGRAVTVSHQTPPFAPAGLYDQLRDLHQLIHEYQQLDGGMVREEVGARLRSAAIAANMHTDLGFTAAQAEQDFDRFLPQLHDHLHELARSAMPLGLHTFGEPASAAHRISTVVQQLGQPFYAALGMDEQELFATDQASLPETLAYRAVRQMLVPDSAESGAPSLPEGVAAFIERARELDRHLRDTQENEALLAGLAGRFIAPGAGGDPVRNPEVASGRNLYAFEADKIPARAAYETAATAYAQLVEAFRAEHGGAWPEKLAFSLWSSEAIRHLGVSEAQILHALGLRPVWDAGGRVTALEIIPAAELGRPRTDVVVQVTGVYRDQFDGFMRLLDEAIARLAVLDEPGNPVAANNRRIAAVLQQQGLPAESAQAAARHRIFGNAPGAYGTGVTELALQSAEWDDDAALAQQFLASSRYAYGSGVWGDAGGTAGTGAAADGTAPANLLAEQLRGAQAAVLARSSNLHGVLSTDHPFEFLGGLSAAVRQLDGQAPQLLVTDLRSSGGGVRTTSLARFLADELRARYLNPQWIAAMQQQGYAGTLEVLNVTNNLFGWQVMDPGTVRDDQWQALFDTYVSDTRELGTREWFERDNPTAQAQILERMAEAMRKGYWEASEETQRALVQRWQELEQQFDVDTGAPRTREYIAALAQGFGLQAGAAPAKPAGPPAAAPQEAPTDAAADSDAAGEAMPVTGQLMEPVAAAEPLPRWLSWLALAVLLLSVFAGGWHQARQAAPR</sequence>
<organism evidence="5 6">
    <name type="scientific">Corticibacter populi</name>
    <dbReference type="NCBI Taxonomy" id="1550736"/>
    <lineage>
        <taxon>Bacteria</taxon>
        <taxon>Pseudomonadati</taxon>
        <taxon>Pseudomonadota</taxon>
        <taxon>Betaproteobacteria</taxon>
        <taxon>Burkholderiales</taxon>
        <taxon>Comamonadaceae</taxon>
        <taxon>Corticibacter</taxon>
    </lineage>
</organism>
<protein>
    <submittedName>
        <fullName evidence="5">Cobaltochelatase subunit CobN</fullName>
    </submittedName>
</protein>
<keyword evidence="3" id="KW-0732">Signal</keyword>
<comment type="caution">
    <text evidence="5">The sequence shown here is derived from an EMBL/GenBank/DDBJ whole genome shotgun (WGS) entry which is preliminary data.</text>
</comment>
<dbReference type="NCBIfam" id="NF004644">
    <property type="entry name" value="PRK05989.2-2"/>
    <property type="match status" value="1"/>
</dbReference>
<evidence type="ECO:0000256" key="3">
    <source>
        <dbReference type="SAM" id="SignalP"/>
    </source>
</evidence>
<feature type="compositionally biased region" description="Low complexity" evidence="1">
    <location>
        <begin position="1268"/>
        <end position="1283"/>
    </location>
</feature>
<evidence type="ECO:0000259" key="4">
    <source>
        <dbReference type="Pfam" id="PF02514"/>
    </source>
</evidence>
<evidence type="ECO:0000256" key="2">
    <source>
        <dbReference type="SAM" id="Phobius"/>
    </source>
</evidence>
<feature type="signal peptide" evidence="3">
    <location>
        <begin position="1"/>
        <end position="25"/>
    </location>
</feature>